<keyword evidence="3" id="KW-1185">Reference proteome</keyword>
<reference evidence="2 3" key="1">
    <citation type="journal article" date="2020" name="bioRxiv">
        <title>Whole genome comparisons of ergot fungi reveals the divergence and evolution of species within the genus Claviceps are the result of varying mechanisms driving genome evolution and host range expansion.</title>
        <authorList>
            <person name="Wyka S.A."/>
            <person name="Mondo S.J."/>
            <person name="Liu M."/>
            <person name="Dettman J."/>
            <person name="Nalam V."/>
            <person name="Broders K.D."/>
        </authorList>
    </citation>
    <scope>NUCLEOTIDE SEQUENCE [LARGE SCALE GENOMIC DNA]</scope>
    <source>
        <strain evidence="2 3">LM576</strain>
    </source>
</reference>
<protein>
    <submittedName>
        <fullName evidence="2">Uncharacterized protein</fullName>
    </submittedName>
</protein>
<keyword evidence="1" id="KW-1133">Transmembrane helix</keyword>
<organism evidence="2 3">
    <name type="scientific">Claviceps humidiphila</name>
    <dbReference type="NCBI Taxonomy" id="1294629"/>
    <lineage>
        <taxon>Eukaryota</taxon>
        <taxon>Fungi</taxon>
        <taxon>Dikarya</taxon>
        <taxon>Ascomycota</taxon>
        <taxon>Pezizomycotina</taxon>
        <taxon>Sordariomycetes</taxon>
        <taxon>Hypocreomycetidae</taxon>
        <taxon>Hypocreales</taxon>
        <taxon>Clavicipitaceae</taxon>
        <taxon>Claviceps</taxon>
    </lineage>
</organism>
<sequence>MPTPRPGDIAPRDGVRHSRWLASSELSALLVLSPPGLLVPLGVAGFLRVRDLAYARRAPLEVDIRDHSAHLVCESQEMGQGAGVGGTGA</sequence>
<name>A0A9P7PZG2_9HYPO</name>
<dbReference type="Proteomes" id="UP000732380">
    <property type="component" value="Unassembled WGS sequence"/>
</dbReference>
<keyword evidence="1" id="KW-0812">Transmembrane</keyword>
<evidence type="ECO:0000256" key="1">
    <source>
        <dbReference type="SAM" id="Phobius"/>
    </source>
</evidence>
<proteinExistence type="predicted"/>
<evidence type="ECO:0000313" key="3">
    <source>
        <dbReference type="Proteomes" id="UP000732380"/>
    </source>
</evidence>
<feature type="transmembrane region" description="Helical" evidence="1">
    <location>
        <begin position="26"/>
        <end position="47"/>
    </location>
</feature>
<evidence type="ECO:0000313" key="2">
    <source>
        <dbReference type="EMBL" id="KAG6113611.1"/>
    </source>
</evidence>
<dbReference type="AlphaFoldDB" id="A0A9P7PZG2"/>
<gene>
    <name evidence="2" type="ORF">E4U13_003731</name>
</gene>
<comment type="caution">
    <text evidence="2">The sequence shown here is derived from an EMBL/GenBank/DDBJ whole genome shotgun (WGS) entry which is preliminary data.</text>
</comment>
<keyword evidence="1" id="KW-0472">Membrane</keyword>
<dbReference type="EMBL" id="SRQM01000291">
    <property type="protein sequence ID" value="KAG6113611.1"/>
    <property type="molecule type" value="Genomic_DNA"/>
</dbReference>
<accession>A0A9P7PZG2</accession>